<dbReference type="EMBL" id="CACRXK020000990">
    <property type="protein sequence ID" value="CAB3986275.1"/>
    <property type="molecule type" value="Genomic_DNA"/>
</dbReference>
<gene>
    <name evidence="1" type="ORF">PACLA_8A074931</name>
</gene>
<accession>A0A6S7G3F1</accession>
<evidence type="ECO:0000313" key="1">
    <source>
        <dbReference type="EMBL" id="CAB3986275.1"/>
    </source>
</evidence>
<name>A0A6S7G3F1_PARCT</name>
<reference evidence="1" key="1">
    <citation type="submission" date="2020-04" db="EMBL/GenBank/DDBJ databases">
        <authorList>
            <person name="Alioto T."/>
            <person name="Alioto T."/>
            <person name="Gomez Garrido J."/>
        </authorList>
    </citation>
    <scope>NUCLEOTIDE SEQUENCE</scope>
    <source>
        <strain evidence="1">A484AB</strain>
    </source>
</reference>
<keyword evidence="2" id="KW-1185">Reference proteome</keyword>
<sequence length="77" mass="8674">MNQYGRHNCCEISGLPVKPHVDTNQLVIKVANLMGVHIDENDISVSHWLPKEFEESFVMGLQVIPVKVFHPPHSGKT</sequence>
<dbReference type="Proteomes" id="UP001152795">
    <property type="component" value="Unassembled WGS sequence"/>
</dbReference>
<comment type="caution">
    <text evidence="1">The sequence shown here is derived from an EMBL/GenBank/DDBJ whole genome shotgun (WGS) entry which is preliminary data.</text>
</comment>
<evidence type="ECO:0000313" key="2">
    <source>
        <dbReference type="Proteomes" id="UP001152795"/>
    </source>
</evidence>
<dbReference type="AlphaFoldDB" id="A0A6S7G3F1"/>
<dbReference type="OrthoDB" id="7414876at2759"/>
<organism evidence="1 2">
    <name type="scientific">Paramuricea clavata</name>
    <name type="common">Red gorgonian</name>
    <name type="synonym">Violescent sea-whip</name>
    <dbReference type="NCBI Taxonomy" id="317549"/>
    <lineage>
        <taxon>Eukaryota</taxon>
        <taxon>Metazoa</taxon>
        <taxon>Cnidaria</taxon>
        <taxon>Anthozoa</taxon>
        <taxon>Octocorallia</taxon>
        <taxon>Malacalcyonacea</taxon>
        <taxon>Plexauridae</taxon>
        <taxon>Paramuricea</taxon>
    </lineage>
</organism>
<protein>
    <submittedName>
        <fullName evidence="1">Uncharacterized protein</fullName>
    </submittedName>
</protein>
<proteinExistence type="predicted"/>